<dbReference type="AlphaFoldDB" id="A0AAQ4DXT0"/>
<dbReference type="CDD" id="cd00096">
    <property type="entry name" value="Ig"/>
    <property type="match status" value="1"/>
</dbReference>
<name>A0AAQ4DXT0_AMBAM</name>
<organism evidence="3 4">
    <name type="scientific">Amblyomma americanum</name>
    <name type="common">Lone star tick</name>
    <dbReference type="NCBI Taxonomy" id="6943"/>
    <lineage>
        <taxon>Eukaryota</taxon>
        <taxon>Metazoa</taxon>
        <taxon>Ecdysozoa</taxon>
        <taxon>Arthropoda</taxon>
        <taxon>Chelicerata</taxon>
        <taxon>Arachnida</taxon>
        <taxon>Acari</taxon>
        <taxon>Parasitiformes</taxon>
        <taxon>Ixodida</taxon>
        <taxon>Ixodoidea</taxon>
        <taxon>Ixodidae</taxon>
        <taxon>Amblyomminae</taxon>
        <taxon>Amblyomma</taxon>
    </lineage>
</organism>
<dbReference type="InterPro" id="IPR007110">
    <property type="entry name" value="Ig-like_dom"/>
</dbReference>
<evidence type="ECO:0000259" key="2">
    <source>
        <dbReference type="PROSITE" id="PS50835"/>
    </source>
</evidence>
<comment type="caution">
    <text evidence="3">The sequence shown here is derived from an EMBL/GenBank/DDBJ whole genome shotgun (WGS) entry which is preliminary data.</text>
</comment>
<dbReference type="InterPro" id="IPR013162">
    <property type="entry name" value="CD80_C2-set"/>
</dbReference>
<dbReference type="PANTHER" id="PTHR23278:SF19">
    <property type="entry name" value="OBSCURIN"/>
    <property type="match status" value="1"/>
</dbReference>
<feature type="domain" description="Ig-like" evidence="2">
    <location>
        <begin position="1"/>
        <end position="71"/>
    </location>
</feature>
<dbReference type="InterPro" id="IPR013783">
    <property type="entry name" value="Ig-like_fold"/>
</dbReference>
<reference evidence="3 4" key="1">
    <citation type="journal article" date="2023" name="Arcadia Sci">
        <title>De novo assembly of a long-read Amblyomma americanum tick genome.</title>
        <authorList>
            <person name="Chou S."/>
            <person name="Poskanzer K.E."/>
            <person name="Rollins M."/>
            <person name="Thuy-Boun P.S."/>
        </authorList>
    </citation>
    <scope>NUCLEOTIDE SEQUENCE [LARGE SCALE GENOMIC DNA]</scope>
    <source>
        <strain evidence="3">F_SG_1</strain>
        <tissue evidence="3">Salivary glands</tissue>
    </source>
</reference>
<dbReference type="Gene3D" id="2.60.40.10">
    <property type="entry name" value="Immunoglobulins"/>
    <property type="match status" value="2"/>
</dbReference>
<dbReference type="EMBL" id="JARKHS020025608">
    <property type="protein sequence ID" value="KAK8767270.1"/>
    <property type="molecule type" value="Genomic_DNA"/>
</dbReference>
<dbReference type="SUPFAM" id="SSF48726">
    <property type="entry name" value="Immunoglobulin"/>
    <property type="match status" value="2"/>
</dbReference>
<dbReference type="Proteomes" id="UP001321473">
    <property type="component" value="Unassembled WGS sequence"/>
</dbReference>
<evidence type="ECO:0000313" key="3">
    <source>
        <dbReference type="EMBL" id="KAK8767270.1"/>
    </source>
</evidence>
<sequence length="199" mass="21260">MEGDSLILTCEANAEFRLTWYWNSAPTVGKGHRDANSVLGRSKLTRHNLSRRDRGALVACVATNALGATLNTTVKLDLWTPASSVRIGARPFKDGVPASVECEVVGSRPAPLVTWYVGSQGPLDATFTHVQEDTGVATSVLTLTVINTDRGKLITCVVAHPVTEDRLNASFVIDVHCETAMVACSVIAKRGNLSRCAIA</sequence>
<evidence type="ECO:0000256" key="1">
    <source>
        <dbReference type="ARBA" id="ARBA00023157"/>
    </source>
</evidence>
<dbReference type="Pfam" id="PF08205">
    <property type="entry name" value="C2-set_2"/>
    <property type="match status" value="1"/>
</dbReference>
<dbReference type="PANTHER" id="PTHR23278">
    <property type="entry name" value="SIDESTEP PROTEIN"/>
    <property type="match status" value="1"/>
</dbReference>
<dbReference type="PROSITE" id="PS50835">
    <property type="entry name" value="IG_LIKE"/>
    <property type="match status" value="2"/>
</dbReference>
<keyword evidence="4" id="KW-1185">Reference proteome</keyword>
<gene>
    <name evidence="3" type="ORF">V5799_005945</name>
</gene>
<dbReference type="InterPro" id="IPR036179">
    <property type="entry name" value="Ig-like_dom_sf"/>
</dbReference>
<protein>
    <recommendedName>
        <fullName evidence="2">Ig-like domain-containing protein</fullName>
    </recommendedName>
</protein>
<proteinExistence type="predicted"/>
<evidence type="ECO:0000313" key="4">
    <source>
        <dbReference type="Proteomes" id="UP001321473"/>
    </source>
</evidence>
<accession>A0AAQ4DXT0</accession>
<keyword evidence="1" id="KW-1015">Disulfide bond</keyword>
<feature type="domain" description="Ig-like" evidence="2">
    <location>
        <begin position="81"/>
        <end position="168"/>
    </location>
</feature>